<dbReference type="AlphaFoldDB" id="A0A1G6XL67"/>
<evidence type="ECO:0000256" key="3">
    <source>
        <dbReference type="ARBA" id="ARBA00022989"/>
    </source>
</evidence>
<evidence type="ECO:0000256" key="4">
    <source>
        <dbReference type="ARBA" id="ARBA00023136"/>
    </source>
</evidence>
<evidence type="ECO:0000256" key="2">
    <source>
        <dbReference type="ARBA" id="ARBA00022692"/>
    </source>
</evidence>
<comment type="subcellular location">
    <subcellularLocation>
        <location evidence="5">Cell membrane</location>
        <topology evidence="5">Single-pass membrane protein</topology>
    </subcellularLocation>
</comment>
<dbReference type="Proteomes" id="UP000198501">
    <property type="component" value="Unassembled WGS sequence"/>
</dbReference>
<keyword evidence="2 5" id="KW-0812">Transmembrane</keyword>
<gene>
    <name evidence="6" type="ORF">GCM10007915_03340</name>
    <name evidence="7" type="ORF">SAMN05660405_01375</name>
</gene>
<dbReference type="GO" id="GO:0005886">
    <property type="term" value="C:plasma membrane"/>
    <property type="evidence" value="ECO:0007669"/>
    <property type="project" value="UniProtKB-SubCell"/>
</dbReference>
<evidence type="ECO:0000256" key="5">
    <source>
        <dbReference type="HAMAP-Rule" id="MF_01361"/>
    </source>
</evidence>
<dbReference type="Proteomes" id="UP001156645">
    <property type="component" value="Unassembled WGS sequence"/>
</dbReference>
<evidence type="ECO:0000313" key="7">
    <source>
        <dbReference type="EMBL" id="SDD78994.1"/>
    </source>
</evidence>
<dbReference type="RefSeq" id="WP_021814049.1">
    <property type="nucleotide sequence ID" value="NZ_BSOK01000008.1"/>
</dbReference>
<dbReference type="PIRSF" id="PIRSF036466">
    <property type="entry name" value="UCP036466"/>
    <property type="match status" value="1"/>
</dbReference>
<dbReference type="EMBL" id="BSOK01000008">
    <property type="protein sequence ID" value="GLR28096.1"/>
    <property type="molecule type" value="Genomic_DNA"/>
</dbReference>
<reference evidence="7 8" key="2">
    <citation type="submission" date="2016-10" db="EMBL/GenBank/DDBJ databases">
        <authorList>
            <person name="de Groot N.N."/>
        </authorList>
    </citation>
    <scope>NUCLEOTIDE SEQUENCE [LARGE SCALE GENOMIC DNA]</scope>
    <source>
        <strain evidence="7 8">DSM 23406</strain>
    </source>
</reference>
<evidence type="ECO:0000313" key="8">
    <source>
        <dbReference type="Proteomes" id="UP000198501"/>
    </source>
</evidence>
<evidence type="ECO:0000313" key="6">
    <source>
        <dbReference type="EMBL" id="GLR28096.1"/>
    </source>
</evidence>
<evidence type="ECO:0000313" key="9">
    <source>
        <dbReference type="Proteomes" id="UP001156645"/>
    </source>
</evidence>
<evidence type="ECO:0000256" key="1">
    <source>
        <dbReference type="ARBA" id="ARBA00022475"/>
    </source>
</evidence>
<accession>A0A1G6XL67</accession>
<keyword evidence="3 5" id="KW-1133">Transmembrane helix</keyword>
<dbReference type="InterPro" id="IPR009760">
    <property type="entry name" value="DUF1328"/>
</dbReference>
<comment type="similarity">
    <text evidence="5">Belongs to the UPF0391 family.</text>
</comment>
<name>A0A1G6XL67_9GAMM</name>
<dbReference type="Pfam" id="PF07043">
    <property type="entry name" value="DUF1328"/>
    <property type="match status" value="1"/>
</dbReference>
<keyword evidence="9" id="KW-1185">Reference proteome</keyword>
<dbReference type="HAMAP" id="MF_01361">
    <property type="entry name" value="UPF0391"/>
    <property type="match status" value="1"/>
</dbReference>
<reference evidence="9" key="3">
    <citation type="journal article" date="2019" name="Int. J. Syst. Evol. Microbiol.">
        <title>The Global Catalogue of Microorganisms (GCM) 10K type strain sequencing project: providing services to taxonomists for standard genome sequencing and annotation.</title>
        <authorList>
            <consortium name="The Broad Institute Genomics Platform"/>
            <consortium name="The Broad Institute Genome Sequencing Center for Infectious Disease"/>
            <person name="Wu L."/>
            <person name="Ma J."/>
        </authorList>
    </citation>
    <scope>NUCLEOTIDE SEQUENCE [LARGE SCALE GENOMIC DNA]</scope>
    <source>
        <strain evidence="9">NBRC 103191</strain>
    </source>
</reference>
<protein>
    <recommendedName>
        <fullName evidence="5">UPF0391 membrane protein GCM10007915_03340</fullName>
    </recommendedName>
</protein>
<organism evidence="7 8">
    <name type="scientific">Psychrobacter pacificensis</name>
    <dbReference type="NCBI Taxonomy" id="112002"/>
    <lineage>
        <taxon>Bacteria</taxon>
        <taxon>Pseudomonadati</taxon>
        <taxon>Pseudomonadota</taxon>
        <taxon>Gammaproteobacteria</taxon>
        <taxon>Moraxellales</taxon>
        <taxon>Moraxellaceae</taxon>
        <taxon>Psychrobacter</taxon>
    </lineage>
</organism>
<proteinExistence type="inferred from homology"/>
<keyword evidence="1 5" id="KW-1003">Cell membrane</keyword>
<dbReference type="GeneID" id="303299674"/>
<feature type="transmembrane region" description="Helical" evidence="5">
    <location>
        <begin position="29"/>
        <end position="47"/>
    </location>
</feature>
<dbReference type="EMBL" id="FNAL01000008">
    <property type="protein sequence ID" value="SDD78994.1"/>
    <property type="molecule type" value="Genomic_DNA"/>
</dbReference>
<reference evidence="6" key="4">
    <citation type="submission" date="2023-01" db="EMBL/GenBank/DDBJ databases">
        <title>Draft genome sequence of Psychrobacter pacificensis strain NBRC 103191.</title>
        <authorList>
            <person name="Sun Q."/>
            <person name="Mori K."/>
        </authorList>
    </citation>
    <scope>NUCLEOTIDE SEQUENCE</scope>
    <source>
        <strain evidence="6">NBRC 103191</strain>
    </source>
</reference>
<dbReference type="NCBIfam" id="NF010227">
    <property type="entry name" value="PRK13682.1-2"/>
    <property type="match status" value="1"/>
</dbReference>
<reference evidence="6" key="1">
    <citation type="journal article" date="2014" name="Int. J. Syst. Evol. Microbiol.">
        <title>Complete genome of a new Firmicutes species belonging to the dominant human colonic microbiota ('Ruminococcus bicirculans') reveals two chromosomes and a selective capacity to utilize plant glucans.</title>
        <authorList>
            <consortium name="NISC Comparative Sequencing Program"/>
            <person name="Wegmann U."/>
            <person name="Louis P."/>
            <person name="Goesmann A."/>
            <person name="Henrissat B."/>
            <person name="Duncan S.H."/>
            <person name="Flint H.J."/>
        </authorList>
    </citation>
    <scope>NUCLEOTIDE SEQUENCE</scope>
    <source>
        <strain evidence="6">NBRC 103191</strain>
    </source>
</reference>
<keyword evidence="4 5" id="KW-0472">Membrane</keyword>
<sequence length="51" mass="5447">MFRWAIIFAVIALLASLLGFGGVAGLSANLAYIFLAVAVILFIVAFVSRKM</sequence>